<dbReference type="Gene3D" id="3.40.33.10">
    <property type="entry name" value="CAP"/>
    <property type="match status" value="1"/>
</dbReference>
<gene>
    <name evidence="3" type="ORF">EDEG_01244</name>
</gene>
<dbReference type="Pfam" id="PF00188">
    <property type="entry name" value="CAP"/>
    <property type="match status" value="1"/>
</dbReference>
<reference evidence="4" key="2">
    <citation type="submission" date="2015-07" db="EMBL/GenBank/DDBJ databases">
        <title>Contrasting host-pathogen interactions and genome evolution in two generalist and specialist microsporidian pathogens of mosquitoes.</title>
        <authorList>
            <consortium name="The Broad Institute Genomics Platform"/>
            <consortium name="The Broad Institute Genome Sequencing Center for Infectious Disease"/>
            <person name="Cuomo C.A."/>
            <person name="Sanscrainte N.D."/>
            <person name="Goldberg J.M."/>
            <person name="Heiman D."/>
            <person name="Young S."/>
            <person name="Zeng Q."/>
            <person name="Becnel J.J."/>
            <person name="Birren B.W."/>
        </authorList>
    </citation>
    <scope>NUCLEOTIDE SEQUENCE [LARGE SCALE GENOMIC DNA]</scope>
    <source>
        <strain evidence="4">USNM 41457</strain>
    </source>
</reference>
<evidence type="ECO:0000313" key="4">
    <source>
        <dbReference type="Proteomes" id="UP000003163"/>
    </source>
</evidence>
<accession>J9DA14</accession>
<dbReference type="OrthoDB" id="568194at2759"/>
<evidence type="ECO:0000256" key="1">
    <source>
        <dbReference type="SAM" id="SignalP"/>
    </source>
</evidence>
<evidence type="ECO:0000259" key="2">
    <source>
        <dbReference type="Pfam" id="PF00188"/>
    </source>
</evidence>
<dbReference type="Proteomes" id="UP000003163">
    <property type="component" value="Unassembled WGS sequence"/>
</dbReference>
<feature type="signal peptide" evidence="1">
    <location>
        <begin position="1"/>
        <end position="21"/>
    </location>
</feature>
<dbReference type="AlphaFoldDB" id="J9DA14"/>
<keyword evidence="1" id="KW-0732">Signal</keyword>
<dbReference type="VEuPathDB" id="MicrosporidiaDB:EDEG_01244"/>
<dbReference type="PANTHER" id="PTHR31157:SF1">
    <property type="entry name" value="SCP DOMAIN-CONTAINING PROTEIN"/>
    <property type="match status" value="1"/>
</dbReference>
<dbReference type="SUPFAM" id="SSF55797">
    <property type="entry name" value="PR-1-like"/>
    <property type="match status" value="1"/>
</dbReference>
<dbReference type="EMBL" id="AFBI03000017">
    <property type="protein sequence ID" value="EJW04561.1"/>
    <property type="molecule type" value="Genomic_DNA"/>
</dbReference>
<keyword evidence="4" id="KW-1185">Reference proteome</keyword>
<evidence type="ECO:0000313" key="3">
    <source>
        <dbReference type="EMBL" id="EJW04561.1"/>
    </source>
</evidence>
<dbReference type="HOGENOM" id="CLU_1686537_0_0_1"/>
<feature type="domain" description="SCP" evidence="2">
    <location>
        <begin position="25"/>
        <end position="140"/>
    </location>
</feature>
<dbReference type="InterPro" id="IPR035940">
    <property type="entry name" value="CAP_sf"/>
</dbReference>
<reference evidence="3 4" key="1">
    <citation type="submission" date="2011-08" db="EMBL/GenBank/DDBJ databases">
        <authorList>
            <person name="Liu Z.J."/>
            <person name="Shi F.L."/>
            <person name="Lu J.Q."/>
            <person name="Li M."/>
            <person name="Wang Z.L."/>
        </authorList>
    </citation>
    <scope>NUCLEOTIDE SEQUENCE [LARGE SCALE GENOMIC DNA]</scope>
    <source>
        <strain evidence="3 4">USNM 41457</strain>
    </source>
</reference>
<sequence>MQHQLMFKILIFAISAFCSTAQLIEAINKFRLQNRQEPLKNDEHLTIAAQEHADYMKKSNTVTHFSRGKSHTLLDRIQNSKYEHLKNLGQYVFMTNDDTYLPAFQEVLRMNEKDKYLLKPFEDIGVALSQTPSGRTYWAIVFASKFDSSLIESITN</sequence>
<feature type="chain" id="PRO_5003821466" description="SCP domain-containing protein" evidence="1">
    <location>
        <begin position="22"/>
        <end position="156"/>
    </location>
</feature>
<dbReference type="InParanoid" id="J9DA14"/>
<dbReference type="PANTHER" id="PTHR31157">
    <property type="entry name" value="SCP DOMAIN-CONTAINING PROTEIN"/>
    <property type="match status" value="1"/>
</dbReference>
<comment type="caution">
    <text evidence="3">The sequence shown here is derived from an EMBL/GenBank/DDBJ whole genome shotgun (WGS) entry which is preliminary data.</text>
</comment>
<dbReference type="InterPro" id="IPR014044">
    <property type="entry name" value="CAP_dom"/>
</dbReference>
<protein>
    <recommendedName>
        <fullName evidence="2">SCP domain-containing protein</fullName>
    </recommendedName>
</protein>
<name>J9DA14_EDHAE</name>
<organism evidence="3 4">
    <name type="scientific">Edhazardia aedis (strain USNM 41457)</name>
    <name type="common">Microsporidian parasite</name>
    <dbReference type="NCBI Taxonomy" id="1003232"/>
    <lineage>
        <taxon>Eukaryota</taxon>
        <taxon>Fungi</taxon>
        <taxon>Fungi incertae sedis</taxon>
        <taxon>Microsporidia</taxon>
        <taxon>Edhazardia</taxon>
    </lineage>
</organism>
<proteinExistence type="predicted"/>